<organism evidence="4 5">
    <name type="scientific">Blumeria hordei</name>
    <name type="common">Barley powdery mildew</name>
    <name type="synonym">Blumeria graminis f. sp. hordei</name>
    <dbReference type="NCBI Taxonomy" id="2867405"/>
    <lineage>
        <taxon>Eukaryota</taxon>
        <taxon>Fungi</taxon>
        <taxon>Dikarya</taxon>
        <taxon>Ascomycota</taxon>
        <taxon>Pezizomycotina</taxon>
        <taxon>Leotiomycetes</taxon>
        <taxon>Erysiphales</taxon>
        <taxon>Erysiphaceae</taxon>
        <taxon>Blumeria</taxon>
    </lineage>
</organism>
<dbReference type="GO" id="GO:0016787">
    <property type="term" value="F:hydrolase activity"/>
    <property type="evidence" value="ECO:0007669"/>
    <property type="project" value="UniProtKB-KW"/>
</dbReference>
<evidence type="ECO:0000313" key="5">
    <source>
        <dbReference type="Proteomes" id="UP000275772"/>
    </source>
</evidence>
<keyword evidence="2" id="KW-0812">Transmembrane</keyword>
<gene>
    <name evidence="4" type="ORF">BLGHR1_10835</name>
</gene>
<dbReference type="InterPro" id="IPR029058">
    <property type="entry name" value="AB_hydrolase_fold"/>
</dbReference>
<dbReference type="PANTHER" id="PTHR48081">
    <property type="entry name" value="AB HYDROLASE SUPERFAMILY PROTEIN C4A8.06C"/>
    <property type="match status" value="1"/>
</dbReference>
<dbReference type="VEuPathDB" id="FungiDB:BLGHR1_10835"/>
<dbReference type="Pfam" id="PF07859">
    <property type="entry name" value="Abhydrolase_3"/>
    <property type="match status" value="2"/>
</dbReference>
<keyword evidence="2" id="KW-1133">Transmembrane helix</keyword>
<accession>A0A383UJY7</accession>
<dbReference type="InterPro" id="IPR013094">
    <property type="entry name" value="AB_hydrolase_3"/>
</dbReference>
<evidence type="ECO:0000313" key="4">
    <source>
        <dbReference type="EMBL" id="SZF00109.1"/>
    </source>
</evidence>
<dbReference type="SUPFAM" id="SSF53474">
    <property type="entry name" value="alpha/beta-Hydrolases"/>
    <property type="match status" value="1"/>
</dbReference>
<keyword evidence="2" id="KW-0472">Membrane</keyword>
<dbReference type="EMBL" id="UNSH01000007">
    <property type="protein sequence ID" value="SZF00109.1"/>
    <property type="molecule type" value="Genomic_DNA"/>
</dbReference>
<evidence type="ECO:0000256" key="1">
    <source>
        <dbReference type="ARBA" id="ARBA00022801"/>
    </source>
</evidence>
<feature type="domain" description="Alpha/beta hydrolase fold-3" evidence="3">
    <location>
        <begin position="147"/>
        <end position="261"/>
    </location>
</feature>
<sequence length="576" mass="65174">MVFNIVTVAGAVIPTICATFFAHFIYRQSKAQKPTSRISYDEGVALIRKFLVHASHHTVEELQKFTAQWLPHPPSVKVDVIHIEENFLLKSAEAIRIQLGKRGIERVGGKLWWQWRMHGDELTAEWVEMKSDYNQRISGKHQEKTIMLYVHGGAYFFGSVNEHRYQLQKHARNLKARVLAPNYRLAPQYPFPCGLQDCLAIYMYLLTIQDASSIVLAGDSAGGGMILSMLVILRDQGFSLPAGAILISPWVDLTHSFPSVAQDNPYDYIPSHGFLHKPSISWPPPSSDEVLAIEDAIGRSLIDKNSLPKYKETGSKPVVIVDGEPMELKDQIHMYATNEMLHHPLISPVFQPSLGGLPPLMILTGGGEVLRDEQIYIAHKAANPTKYPTGPDFFEDAEQYRLKELTNRWAPTKVQLQVWSDLCHVAPTLSFTLPAKYMFRSMAQFGTWAIAQAQQVYVDNPDSHDEFYTSSFIGNAGDPLPRFRNNMIRERVDHYGKITSLEPESEIAACKLHFSKIGVVNAEMVVKWLTAKLENDKKFVTLSKKIQKQRIKEYSESRLSIESKEFPPLTALACRR</sequence>
<keyword evidence="1" id="KW-0378">Hydrolase</keyword>
<feature type="transmembrane region" description="Helical" evidence="2">
    <location>
        <begin position="6"/>
        <end position="26"/>
    </location>
</feature>
<feature type="domain" description="Alpha/beta hydrolase fold-3" evidence="3">
    <location>
        <begin position="331"/>
        <end position="382"/>
    </location>
</feature>
<protein>
    <recommendedName>
        <fullName evidence="3">Alpha/beta hydrolase fold-3 domain-containing protein</fullName>
    </recommendedName>
</protein>
<evidence type="ECO:0000259" key="3">
    <source>
        <dbReference type="Pfam" id="PF07859"/>
    </source>
</evidence>
<dbReference type="InterPro" id="IPR050300">
    <property type="entry name" value="GDXG_lipolytic_enzyme"/>
</dbReference>
<dbReference type="PANTHER" id="PTHR48081:SF19">
    <property type="entry name" value="AB HYDROLASE SUPERFAMILY PROTEIN C4A8.06C"/>
    <property type="match status" value="1"/>
</dbReference>
<dbReference type="AlphaFoldDB" id="A0A383UJY7"/>
<dbReference type="Gene3D" id="3.40.50.1820">
    <property type="entry name" value="alpha/beta hydrolase"/>
    <property type="match status" value="1"/>
</dbReference>
<reference evidence="4 5" key="1">
    <citation type="submission" date="2017-11" db="EMBL/GenBank/DDBJ databases">
        <authorList>
            <person name="Kracher B."/>
        </authorList>
    </citation>
    <scope>NUCLEOTIDE SEQUENCE [LARGE SCALE GENOMIC DNA]</scope>
    <source>
        <strain evidence="4 5">RACE1</strain>
    </source>
</reference>
<dbReference type="Proteomes" id="UP000275772">
    <property type="component" value="Unassembled WGS sequence"/>
</dbReference>
<evidence type="ECO:0000256" key="2">
    <source>
        <dbReference type="SAM" id="Phobius"/>
    </source>
</evidence>
<proteinExistence type="predicted"/>
<name>A0A383UJY7_BLUHO</name>